<keyword evidence="1" id="KW-0813">Transport</keyword>
<keyword evidence="7" id="KW-1133">Transmembrane helix</keyword>
<proteinExistence type="predicted"/>
<name>A0ABU8YJ98_9CYAN</name>
<comment type="caution">
    <text evidence="9">The sequence shown here is derived from an EMBL/GenBank/DDBJ whole genome shotgun (WGS) entry which is preliminary data.</text>
</comment>
<protein>
    <submittedName>
        <fullName evidence="9">C-type cytochrome</fullName>
    </submittedName>
</protein>
<evidence type="ECO:0000313" key="9">
    <source>
        <dbReference type="EMBL" id="MEK0184459.1"/>
    </source>
</evidence>
<keyword evidence="10" id="KW-1185">Reference proteome</keyword>
<evidence type="ECO:0000256" key="6">
    <source>
        <dbReference type="PROSITE-ProRule" id="PRU00433"/>
    </source>
</evidence>
<keyword evidence="4" id="KW-0249">Electron transport</keyword>
<evidence type="ECO:0000313" key="10">
    <source>
        <dbReference type="Proteomes" id="UP001384579"/>
    </source>
</evidence>
<feature type="transmembrane region" description="Helical" evidence="7">
    <location>
        <begin position="17"/>
        <end position="35"/>
    </location>
</feature>
<feature type="domain" description="Cytochrome c" evidence="8">
    <location>
        <begin position="53"/>
        <end position="126"/>
    </location>
</feature>
<organism evidence="9 10">
    <name type="scientific">Microcoleus anatoxicus PTRS2</name>
    <dbReference type="NCBI Taxonomy" id="2705321"/>
    <lineage>
        <taxon>Bacteria</taxon>
        <taxon>Bacillati</taxon>
        <taxon>Cyanobacteriota</taxon>
        <taxon>Cyanophyceae</taxon>
        <taxon>Oscillatoriophycideae</taxon>
        <taxon>Oscillatoriales</taxon>
        <taxon>Microcoleaceae</taxon>
        <taxon>Microcoleus</taxon>
        <taxon>Microcoleus anatoxicus</taxon>
    </lineage>
</organism>
<evidence type="ECO:0000256" key="1">
    <source>
        <dbReference type="ARBA" id="ARBA00022448"/>
    </source>
</evidence>
<dbReference type="Proteomes" id="UP001384579">
    <property type="component" value="Unassembled WGS sequence"/>
</dbReference>
<evidence type="ECO:0000256" key="5">
    <source>
        <dbReference type="ARBA" id="ARBA00023004"/>
    </source>
</evidence>
<dbReference type="PROSITE" id="PS51007">
    <property type="entry name" value="CYTC"/>
    <property type="match status" value="1"/>
</dbReference>
<dbReference type="RefSeq" id="WP_340523533.1">
    <property type="nucleotide sequence ID" value="NZ_JBBLXS010000052.1"/>
</dbReference>
<gene>
    <name evidence="9" type="ORF">WMG39_06275</name>
</gene>
<dbReference type="Gene3D" id="1.10.760.10">
    <property type="entry name" value="Cytochrome c-like domain"/>
    <property type="match status" value="1"/>
</dbReference>
<evidence type="ECO:0000256" key="4">
    <source>
        <dbReference type="ARBA" id="ARBA00022982"/>
    </source>
</evidence>
<dbReference type="PANTHER" id="PTHR37823">
    <property type="entry name" value="CYTOCHROME C-553-LIKE"/>
    <property type="match status" value="1"/>
</dbReference>
<keyword evidence="3 6" id="KW-0479">Metal-binding</keyword>
<keyword evidence="7" id="KW-0472">Membrane</keyword>
<evidence type="ECO:0000256" key="2">
    <source>
        <dbReference type="ARBA" id="ARBA00022617"/>
    </source>
</evidence>
<dbReference type="EMBL" id="JBBLXS010000052">
    <property type="protein sequence ID" value="MEK0184459.1"/>
    <property type="molecule type" value="Genomic_DNA"/>
</dbReference>
<keyword evidence="5 6" id="KW-0408">Iron</keyword>
<dbReference type="InterPro" id="IPR009056">
    <property type="entry name" value="Cyt_c-like_dom"/>
</dbReference>
<sequence length="126" mass="13897">MNNQIAKNETENPIERIGIFLLAFLLAIVLSSLAIRHFQAVDPYVSSVLSLTGDPIQGAAIFQMNCAGCHISLSDSQVGPNLHLVSERKSEFDLIRQVTSGQTPPMPQFQPSPQEMADLLIYLEQM</sequence>
<evidence type="ECO:0000256" key="7">
    <source>
        <dbReference type="SAM" id="Phobius"/>
    </source>
</evidence>
<evidence type="ECO:0000256" key="3">
    <source>
        <dbReference type="ARBA" id="ARBA00022723"/>
    </source>
</evidence>
<dbReference type="InterPro" id="IPR036909">
    <property type="entry name" value="Cyt_c-like_dom_sf"/>
</dbReference>
<evidence type="ECO:0000259" key="8">
    <source>
        <dbReference type="PROSITE" id="PS51007"/>
    </source>
</evidence>
<keyword evidence="2 6" id="KW-0349">Heme</keyword>
<dbReference type="SUPFAM" id="SSF46626">
    <property type="entry name" value="Cytochrome c"/>
    <property type="match status" value="1"/>
</dbReference>
<dbReference type="InterPro" id="IPR051811">
    <property type="entry name" value="Cytochrome_c550/c551-like"/>
</dbReference>
<dbReference type="PANTHER" id="PTHR37823:SF1">
    <property type="entry name" value="CYTOCHROME C-553-LIKE"/>
    <property type="match status" value="1"/>
</dbReference>
<keyword evidence="7" id="KW-0812">Transmembrane</keyword>
<reference evidence="9 10" key="1">
    <citation type="journal article" date="2020" name="Harmful Algae">
        <title>Molecular and morphological characterization of a novel dihydroanatoxin-a producing Microcoleus species (cyanobacteria) from the Russian River, California, USA.</title>
        <authorList>
            <person name="Conklin K.Y."/>
            <person name="Stancheva R."/>
            <person name="Otten T.G."/>
            <person name="Fadness R."/>
            <person name="Boyer G.L."/>
            <person name="Read B."/>
            <person name="Zhang X."/>
            <person name="Sheath R.G."/>
        </authorList>
    </citation>
    <scope>NUCLEOTIDE SEQUENCE [LARGE SCALE GENOMIC DNA]</scope>
    <source>
        <strain evidence="9 10">PTRS2</strain>
    </source>
</reference>
<dbReference type="Pfam" id="PF13442">
    <property type="entry name" value="Cytochrome_CBB3"/>
    <property type="match status" value="1"/>
</dbReference>
<accession>A0ABU8YJ98</accession>